<sequence>MSLESTPTDSPPSTAFFPVKRRLGWIYAALLLLFVLLLAYAAYNLINKQDQHASRVETALTLLQQSRQELLHLQAEFDAVRAQAVIEESTRKALEVTLAETQVELLRAQEQLAFYDQLMPAGPSGALSLRALDITPQDGQLYYRVLLQRNAQQAGSFSGRLEFEASGQQANQGRVTLILKPVAGETESVEPAPDILGLGFERFQRSAGWLQIPTGFEPQSVTLKVFEGNVLRLTRKIELDAVLKP</sequence>
<dbReference type="Proteomes" id="UP001168613">
    <property type="component" value="Unassembled WGS sequence"/>
</dbReference>
<protein>
    <submittedName>
        <fullName evidence="3">Uncharacterized protein</fullName>
    </submittedName>
</protein>
<proteinExistence type="predicted"/>
<keyword evidence="1" id="KW-0175">Coiled coil</keyword>
<keyword evidence="2" id="KW-0812">Transmembrane</keyword>
<dbReference type="RefSeq" id="WP_266123414.1">
    <property type="nucleotide sequence ID" value="NZ_JAJHNU010000004.1"/>
</dbReference>
<dbReference type="EMBL" id="JAJHNU010000004">
    <property type="protein sequence ID" value="MDN4122365.1"/>
    <property type="molecule type" value="Genomic_DNA"/>
</dbReference>
<evidence type="ECO:0000313" key="4">
    <source>
        <dbReference type="Proteomes" id="UP001168613"/>
    </source>
</evidence>
<organism evidence="3 4">
    <name type="scientific">Alcaligenes endophyticus</name>
    <dbReference type="NCBI Taxonomy" id="1929088"/>
    <lineage>
        <taxon>Bacteria</taxon>
        <taxon>Pseudomonadati</taxon>
        <taxon>Pseudomonadota</taxon>
        <taxon>Betaproteobacteria</taxon>
        <taxon>Burkholderiales</taxon>
        <taxon>Alcaligenaceae</taxon>
        <taxon>Alcaligenes</taxon>
    </lineage>
</organism>
<evidence type="ECO:0000256" key="1">
    <source>
        <dbReference type="SAM" id="Coils"/>
    </source>
</evidence>
<feature type="coiled-coil region" evidence="1">
    <location>
        <begin position="56"/>
        <end position="118"/>
    </location>
</feature>
<keyword evidence="4" id="KW-1185">Reference proteome</keyword>
<name>A0ABT8EMF8_9BURK</name>
<comment type="caution">
    <text evidence="3">The sequence shown here is derived from an EMBL/GenBank/DDBJ whole genome shotgun (WGS) entry which is preliminary data.</text>
</comment>
<evidence type="ECO:0000313" key="3">
    <source>
        <dbReference type="EMBL" id="MDN4122365.1"/>
    </source>
</evidence>
<accession>A0ABT8EMF8</accession>
<reference evidence="3" key="1">
    <citation type="submission" date="2021-11" db="EMBL/GenBank/DDBJ databases">
        <title>Draft genome sequence of Alcaligenes endophyticus type strain CCUG 75668T.</title>
        <authorList>
            <person name="Salva-Serra F."/>
            <person name="Duran R.E."/>
            <person name="Seeger M."/>
            <person name="Moore E.R.B."/>
            <person name="Jaen-Luchoro D."/>
        </authorList>
    </citation>
    <scope>NUCLEOTIDE SEQUENCE</scope>
    <source>
        <strain evidence="3">CCUG 75668</strain>
    </source>
</reference>
<feature type="transmembrane region" description="Helical" evidence="2">
    <location>
        <begin position="25"/>
        <end position="46"/>
    </location>
</feature>
<keyword evidence="2" id="KW-0472">Membrane</keyword>
<dbReference type="InterPro" id="IPR046703">
    <property type="entry name" value="DUF6776"/>
</dbReference>
<evidence type="ECO:0000256" key="2">
    <source>
        <dbReference type="SAM" id="Phobius"/>
    </source>
</evidence>
<keyword evidence="2" id="KW-1133">Transmembrane helix</keyword>
<dbReference type="Pfam" id="PF20567">
    <property type="entry name" value="DUF6776"/>
    <property type="match status" value="1"/>
</dbReference>
<gene>
    <name evidence="3" type="ORF">LMS43_13805</name>
</gene>